<dbReference type="AlphaFoldDB" id="A0A0K1E679"/>
<evidence type="ECO:0000313" key="5">
    <source>
        <dbReference type="Proteomes" id="UP000067626"/>
    </source>
</evidence>
<dbReference type="OrthoDB" id="5172791at2"/>
<sequence>MLTEPMSSAPLPCLADLQEPPPSSSGWLPMERAPLPGLDDEEGERLPTSLPPVVDAHVHVFPDRVFEAIWRWFDTHGWPIRYRLPASHVAQFLLSRGVHQIVALHYAHRPGMARSLNQFMAAVCADEPRIIGLATVLPGEADASRILDEAFSMGLQGVKMHCHVQCFAPDDPAMHEVYEACVRADRPLVMHAGREPKSTAYRCDTHALCSADRVARVLEAHPRLRLCVPHLGADEFDAYERLLERHDGLWLDTTMVAAGYFPVELPLRLLRCRPDRVLYGTDFPNLPYAWDREIKRLVTLGLPEEELAALLGQNALRLFAGTPPRGTSTA</sequence>
<evidence type="ECO:0000313" key="4">
    <source>
        <dbReference type="EMBL" id="AKT36187.1"/>
    </source>
</evidence>
<dbReference type="InterPro" id="IPR006680">
    <property type="entry name" value="Amidohydro-rel"/>
</dbReference>
<evidence type="ECO:0000256" key="1">
    <source>
        <dbReference type="ARBA" id="ARBA00023239"/>
    </source>
</evidence>
<dbReference type="STRING" id="52.CMC5_003010"/>
<dbReference type="PANTHER" id="PTHR21240:SF28">
    <property type="entry name" value="ISO-OROTATE DECARBOXYLASE (EUROFUNG)"/>
    <property type="match status" value="1"/>
</dbReference>
<dbReference type="SUPFAM" id="SSF51556">
    <property type="entry name" value="Metallo-dependent hydrolases"/>
    <property type="match status" value="1"/>
</dbReference>
<keyword evidence="4" id="KW-0378">Hydrolase</keyword>
<proteinExistence type="predicted"/>
<dbReference type="KEGG" id="ccro:CMC5_003010"/>
<feature type="domain" description="Amidohydrolase-related" evidence="3">
    <location>
        <begin position="54"/>
        <end position="319"/>
    </location>
</feature>
<feature type="region of interest" description="Disordered" evidence="2">
    <location>
        <begin position="1"/>
        <end position="47"/>
    </location>
</feature>
<dbReference type="InterPro" id="IPR032465">
    <property type="entry name" value="ACMSD"/>
</dbReference>
<keyword evidence="1" id="KW-0456">Lyase</keyword>
<dbReference type="EMBL" id="CP012159">
    <property type="protein sequence ID" value="AKT36187.1"/>
    <property type="molecule type" value="Genomic_DNA"/>
</dbReference>
<keyword evidence="5" id="KW-1185">Reference proteome</keyword>
<dbReference type="Proteomes" id="UP000067626">
    <property type="component" value="Chromosome"/>
</dbReference>
<dbReference type="GO" id="GO:0016831">
    <property type="term" value="F:carboxy-lyase activity"/>
    <property type="evidence" value="ECO:0007669"/>
    <property type="project" value="InterPro"/>
</dbReference>
<evidence type="ECO:0000256" key="2">
    <source>
        <dbReference type="SAM" id="MobiDB-lite"/>
    </source>
</evidence>
<dbReference type="PANTHER" id="PTHR21240">
    <property type="entry name" value="2-AMINO-3-CARBOXYLMUCONATE-6-SEMIALDEHYDE DECARBOXYLASE"/>
    <property type="match status" value="1"/>
</dbReference>
<dbReference type="GO" id="GO:0005737">
    <property type="term" value="C:cytoplasm"/>
    <property type="evidence" value="ECO:0007669"/>
    <property type="project" value="TreeGrafter"/>
</dbReference>
<name>A0A0K1E679_CHOCO</name>
<protein>
    <submittedName>
        <fullName evidence="4">Amidohydrolase</fullName>
        <ecNumber evidence="4">3.5.1.32</ecNumber>
    </submittedName>
</protein>
<reference evidence="4 5" key="1">
    <citation type="submission" date="2015-07" db="EMBL/GenBank/DDBJ databases">
        <title>Genome analysis of myxobacterium Chondromyces crocatus Cm c5 reveals a high potential for natural compound synthesis and the genetic basis for the loss of fruiting body formation.</title>
        <authorList>
            <person name="Zaburannyi N."/>
            <person name="Bunk B."/>
            <person name="Maier J."/>
            <person name="Overmann J."/>
            <person name="Mueller R."/>
        </authorList>
    </citation>
    <scope>NUCLEOTIDE SEQUENCE [LARGE SCALE GENOMIC DNA]</scope>
    <source>
        <strain evidence="4 5">Cm c5</strain>
    </source>
</reference>
<dbReference type="RefSeq" id="WP_082362152.1">
    <property type="nucleotide sequence ID" value="NZ_CP012159.1"/>
</dbReference>
<dbReference type="InterPro" id="IPR032466">
    <property type="entry name" value="Metal_Hydrolase"/>
</dbReference>
<dbReference type="EC" id="3.5.1.32" evidence="4"/>
<dbReference type="GO" id="GO:0047980">
    <property type="term" value="F:hippurate hydrolase activity"/>
    <property type="evidence" value="ECO:0007669"/>
    <property type="project" value="UniProtKB-EC"/>
</dbReference>
<accession>A0A0K1E679</accession>
<organism evidence="4 5">
    <name type="scientific">Chondromyces crocatus</name>
    <dbReference type="NCBI Taxonomy" id="52"/>
    <lineage>
        <taxon>Bacteria</taxon>
        <taxon>Pseudomonadati</taxon>
        <taxon>Myxococcota</taxon>
        <taxon>Polyangia</taxon>
        <taxon>Polyangiales</taxon>
        <taxon>Polyangiaceae</taxon>
        <taxon>Chondromyces</taxon>
    </lineage>
</organism>
<gene>
    <name evidence="4" type="ORF">CMC5_003010</name>
</gene>
<dbReference type="GO" id="GO:0019748">
    <property type="term" value="P:secondary metabolic process"/>
    <property type="evidence" value="ECO:0007669"/>
    <property type="project" value="TreeGrafter"/>
</dbReference>
<dbReference type="Gene3D" id="3.20.20.140">
    <property type="entry name" value="Metal-dependent hydrolases"/>
    <property type="match status" value="1"/>
</dbReference>
<dbReference type="CDD" id="cd01292">
    <property type="entry name" value="metallo-dependent_hydrolases"/>
    <property type="match status" value="1"/>
</dbReference>
<evidence type="ECO:0000259" key="3">
    <source>
        <dbReference type="Pfam" id="PF04909"/>
    </source>
</evidence>
<dbReference type="Pfam" id="PF04909">
    <property type="entry name" value="Amidohydro_2"/>
    <property type="match status" value="1"/>
</dbReference>